<accession>A0ABV8RTM0</accession>
<dbReference type="Proteomes" id="UP001595756">
    <property type="component" value="Unassembled WGS sequence"/>
</dbReference>
<dbReference type="PRINTS" id="PR00039">
    <property type="entry name" value="HTHLYSR"/>
</dbReference>
<evidence type="ECO:0000256" key="4">
    <source>
        <dbReference type="ARBA" id="ARBA00023163"/>
    </source>
</evidence>
<keyword evidence="4" id="KW-0804">Transcription</keyword>
<dbReference type="PROSITE" id="PS50931">
    <property type="entry name" value="HTH_LYSR"/>
    <property type="match status" value="1"/>
</dbReference>
<evidence type="ECO:0000313" key="7">
    <source>
        <dbReference type="Proteomes" id="UP001595756"/>
    </source>
</evidence>
<dbReference type="InterPro" id="IPR005119">
    <property type="entry name" value="LysR_subst-bd"/>
</dbReference>
<dbReference type="RefSeq" id="WP_376811192.1">
    <property type="nucleotide sequence ID" value="NZ_JBHSDY010000001.1"/>
</dbReference>
<dbReference type="PANTHER" id="PTHR30126:SF77">
    <property type="entry name" value="TRANSCRIPTIONAL REGULATORY PROTEIN"/>
    <property type="match status" value="1"/>
</dbReference>
<comment type="similarity">
    <text evidence="1">Belongs to the LysR transcriptional regulatory family.</text>
</comment>
<comment type="caution">
    <text evidence="6">The sequence shown here is derived from an EMBL/GenBank/DDBJ whole genome shotgun (WGS) entry which is preliminary data.</text>
</comment>
<evidence type="ECO:0000256" key="1">
    <source>
        <dbReference type="ARBA" id="ARBA00009437"/>
    </source>
</evidence>
<dbReference type="PANTHER" id="PTHR30126">
    <property type="entry name" value="HTH-TYPE TRANSCRIPTIONAL REGULATOR"/>
    <property type="match status" value="1"/>
</dbReference>
<dbReference type="Gene3D" id="3.40.190.290">
    <property type="match status" value="1"/>
</dbReference>
<evidence type="ECO:0000259" key="5">
    <source>
        <dbReference type="PROSITE" id="PS50931"/>
    </source>
</evidence>
<keyword evidence="3" id="KW-0238">DNA-binding</keyword>
<sequence>MINLRSLEIFYWAVQLNSFSRAAEKLNTTQPTISQRIAGLEEQFGTQLVNRATKPFSLTDSGRALLAHAELILRQVAKLEHDLGLAGRVPRTVRLGVSETIVHTWLAQFLEESHRCFPNIDFDITVDVTPTMMSTLQAGEIDIALMLGPATVDKVACVHLVDYPLQFYAAPGFVQGDRLTIDELKRLPIITYPRNTYPFSLLREKLFRLTDQTPRIFTNSSLATIERMAADRIGVALVAKDAFSLSLVRGALVAMDSDLDMPSLSFCAFYVLGVNGEILEQLVEIARRVATTSRHAEVSG</sequence>
<dbReference type="InterPro" id="IPR036390">
    <property type="entry name" value="WH_DNA-bd_sf"/>
</dbReference>
<dbReference type="InterPro" id="IPR000847">
    <property type="entry name" value="LysR_HTH_N"/>
</dbReference>
<evidence type="ECO:0000256" key="3">
    <source>
        <dbReference type="ARBA" id="ARBA00023125"/>
    </source>
</evidence>
<organism evidence="6 7">
    <name type="scientific">Castellaniella hirudinis</name>
    <dbReference type="NCBI Taxonomy" id="1144617"/>
    <lineage>
        <taxon>Bacteria</taxon>
        <taxon>Pseudomonadati</taxon>
        <taxon>Pseudomonadota</taxon>
        <taxon>Betaproteobacteria</taxon>
        <taxon>Burkholderiales</taxon>
        <taxon>Alcaligenaceae</taxon>
        <taxon>Castellaniella</taxon>
    </lineage>
</organism>
<feature type="domain" description="HTH lysR-type" evidence="5">
    <location>
        <begin position="2"/>
        <end position="59"/>
    </location>
</feature>
<evidence type="ECO:0000256" key="2">
    <source>
        <dbReference type="ARBA" id="ARBA00023015"/>
    </source>
</evidence>
<keyword evidence="7" id="KW-1185">Reference proteome</keyword>
<dbReference type="Pfam" id="PF00126">
    <property type="entry name" value="HTH_1"/>
    <property type="match status" value="1"/>
</dbReference>
<protein>
    <submittedName>
        <fullName evidence="6">LysR family transcriptional regulator</fullName>
    </submittedName>
</protein>
<evidence type="ECO:0000313" key="6">
    <source>
        <dbReference type="EMBL" id="MFC4296607.1"/>
    </source>
</evidence>
<dbReference type="SUPFAM" id="SSF53850">
    <property type="entry name" value="Periplasmic binding protein-like II"/>
    <property type="match status" value="1"/>
</dbReference>
<dbReference type="SUPFAM" id="SSF46785">
    <property type="entry name" value="Winged helix' DNA-binding domain"/>
    <property type="match status" value="1"/>
</dbReference>
<dbReference type="InterPro" id="IPR036388">
    <property type="entry name" value="WH-like_DNA-bd_sf"/>
</dbReference>
<proteinExistence type="inferred from homology"/>
<dbReference type="EMBL" id="JBHSDY010000001">
    <property type="protein sequence ID" value="MFC4296607.1"/>
    <property type="molecule type" value="Genomic_DNA"/>
</dbReference>
<reference evidence="7" key="1">
    <citation type="journal article" date="2019" name="Int. J. Syst. Evol. Microbiol.">
        <title>The Global Catalogue of Microorganisms (GCM) 10K type strain sequencing project: providing services to taxonomists for standard genome sequencing and annotation.</title>
        <authorList>
            <consortium name="The Broad Institute Genomics Platform"/>
            <consortium name="The Broad Institute Genome Sequencing Center for Infectious Disease"/>
            <person name="Wu L."/>
            <person name="Ma J."/>
        </authorList>
    </citation>
    <scope>NUCLEOTIDE SEQUENCE [LARGE SCALE GENOMIC DNA]</scope>
    <source>
        <strain evidence="7">CGMCC 1.19029</strain>
    </source>
</reference>
<keyword evidence="2" id="KW-0805">Transcription regulation</keyword>
<dbReference type="Pfam" id="PF03466">
    <property type="entry name" value="LysR_substrate"/>
    <property type="match status" value="1"/>
</dbReference>
<gene>
    <name evidence="6" type="ORF">ACFO0J_00960</name>
</gene>
<dbReference type="Gene3D" id="1.10.10.10">
    <property type="entry name" value="Winged helix-like DNA-binding domain superfamily/Winged helix DNA-binding domain"/>
    <property type="match status" value="1"/>
</dbReference>
<dbReference type="CDD" id="cd05466">
    <property type="entry name" value="PBP2_LTTR_substrate"/>
    <property type="match status" value="1"/>
</dbReference>
<name>A0ABV8RTM0_9BURK</name>